<dbReference type="OrthoDB" id="4159489at2759"/>
<dbReference type="EMBL" id="SWLB01000014">
    <property type="protein sequence ID" value="KAF3329708.1"/>
    <property type="molecule type" value="Genomic_DNA"/>
</dbReference>
<organism evidence="2 3">
    <name type="scientific">Carex littledalei</name>
    <dbReference type="NCBI Taxonomy" id="544730"/>
    <lineage>
        <taxon>Eukaryota</taxon>
        <taxon>Viridiplantae</taxon>
        <taxon>Streptophyta</taxon>
        <taxon>Embryophyta</taxon>
        <taxon>Tracheophyta</taxon>
        <taxon>Spermatophyta</taxon>
        <taxon>Magnoliopsida</taxon>
        <taxon>Liliopsida</taxon>
        <taxon>Poales</taxon>
        <taxon>Cyperaceae</taxon>
        <taxon>Cyperoideae</taxon>
        <taxon>Cariceae</taxon>
        <taxon>Carex</taxon>
        <taxon>Carex subgen. Euthyceras</taxon>
    </lineage>
</organism>
<comment type="caution">
    <text evidence="2">The sequence shown here is derived from an EMBL/GenBank/DDBJ whole genome shotgun (WGS) entry which is preliminary data.</text>
</comment>
<keyword evidence="2" id="KW-0346">Stress response</keyword>
<dbReference type="AlphaFoldDB" id="A0A833R4I0"/>
<evidence type="ECO:0000313" key="2">
    <source>
        <dbReference type="EMBL" id="KAF3329708.1"/>
    </source>
</evidence>
<feature type="region of interest" description="Disordered" evidence="1">
    <location>
        <begin position="1"/>
        <end position="20"/>
    </location>
</feature>
<evidence type="ECO:0000313" key="3">
    <source>
        <dbReference type="Proteomes" id="UP000623129"/>
    </source>
</evidence>
<accession>A0A833R4I0</accession>
<dbReference type="Proteomes" id="UP000623129">
    <property type="component" value="Unassembled WGS sequence"/>
</dbReference>
<evidence type="ECO:0000256" key="1">
    <source>
        <dbReference type="SAM" id="MobiDB-lite"/>
    </source>
</evidence>
<protein>
    <submittedName>
        <fullName evidence="2">Heat shock factor-binding protein 1-like isoform X2</fullName>
    </submittedName>
</protein>
<reference evidence="2" key="1">
    <citation type="submission" date="2020-01" db="EMBL/GenBank/DDBJ databases">
        <title>Genome sequence of Kobresia littledalei, the first chromosome-level genome in the family Cyperaceae.</title>
        <authorList>
            <person name="Qu G."/>
        </authorList>
    </citation>
    <scope>NUCLEOTIDE SEQUENCE</scope>
    <source>
        <strain evidence="2">C.B.Clarke</strain>
        <tissue evidence="2">Leaf</tissue>
    </source>
</reference>
<name>A0A833R4I0_9POAL</name>
<sequence length="88" mass="9610">MENPASGAKGDQELEAPQSTADMTTFMGHIFNLVQFENYLVAGQISLDEIESKIDDLEKSVNDLKSDLGTESTAKIKLEDTKLSDETA</sequence>
<gene>
    <name evidence="2" type="ORF">FCM35_KLT05039</name>
</gene>
<keyword evidence="3" id="KW-1185">Reference proteome</keyword>
<proteinExistence type="predicted"/>